<gene>
    <name evidence="2" type="ORF">GSLYS_00014998001</name>
</gene>
<protein>
    <submittedName>
        <fullName evidence="2">Uncharacterized protein</fullName>
    </submittedName>
</protein>
<keyword evidence="3" id="KW-1185">Reference proteome</keyword>
<feature type="compositionally biased region" description="Basic residues" evidence="1">
    <location>
        <begin position="281"/>
        <end position="291"/>
    </location>
</feature>
<feature type="region of interest" description="Disordered" evidence="1">
    <location>
        <begin position="1"/>
        <end position="56"/>
    </location>
</feature>
<feature type="compositionally biased region" description="Polar residues" evidence="1">
    <location>
        <begin position="38"/>
        <end position="50"/>
    </location>
</feature>
<feature type="region of interest" description="Disordered" evidence="1">
    <location>
        <begin position="104"/>
        <end position="160"/>
    </location>
</feature>
<feature type="region of interest" description="Disordered" evidence="1">
    <location>
        <begin position="198"/>
        <end position="291"/>
    </location>
</feature>
<feature type="compositionally biased region" description="Basic residues" evidence="1">
    <location>
        <begin position="128"/>
        <end position="140"/>
    </location>
</feature>
<dbReference type="Proteomes" id="UP001497497">
    <property type="component" value="Unassembled WGS sequence"/>
</dbReference>
<dbReference type="AlphaFoldDB" id="A0AAV2I3X8"/>
<proteinExistence type="predicted"/>
<sequence>METENTKRHKKYTKRKIIDSSESETDSDGSKQGKDSKNINNASRRQSSRLFQKECKPKFSLPSRDVIWDNIPSQETLPRLKRLTPKKTVNNFTKVYNAYNFDDYEDTSDGISSDESSELDDEDDKKRQTTHRIQNYHKRIIQMSSSDDEKNSQSTESLKEALPVTKKAKYLASHIQSCSNEDSDDLDSKFLSSKEIDIQDSEDSNICSPSLQKKHNKLADLASDDSDDSIIEKKRQSDSCHEESNLDSDSSSSSSGAKKCRSEKLKERRSSLLKKLQEAKQRKHSKLNSTK</sequence>
<comment type="caution">
    <text evidence="2">The sequence shown here is derived from an EMBL/GenBank/DDBJ whole genome shotgun (WGS) entry which is preliminary data.</text>
</comment>
<evidence type="ECO:0000313" key="2">
    <source>
        <dbReference type="EMBL" id="CAL1541392.1"/>
    </source>
</evidence>
<accession>A0AAV2I3X8</accession>
<reference evidence="2 3" key="1">
    <citation type="submission" date="2024-04" db="EMBL/GenBank/DDBJ databases">
        <authorList>
            <consortium name="Genoscope - CEA"/>
            <person name="William W."/>
        </authorList>
    </citation>
    <scope>NUCLEOTIDE SEQUENCE [LARGE SCALE GENOMIC DNA]</scope>
</reference>
<name>A0AAV2I3X8_LYMST</name>
<evidence type="ECO:0000313" key="3">
    <source>
        <dbReference type="Proteomes" id="UP001497497"/>
    </source>
</evidence>
<evidence type="ECO:0000256" key="1">
    <source>
        <dbReference type="SAM" id="MobiDB-lite"/>
    </source>
</evidence>
<feature type="compositionally biased region" description="Basic and acidic residues" evidence="1">
    <location>
        <begin position="260"/>
        <end position="280"/>
    </location>
</feature>
<dbReference type="EMBL" id="CAXITT010000430">
    <property type="protein sequence ID" value="CAL1541392.1"/>
    <property type="molecule type" value="Genomic_DNA"/>
</dbReference>
<feature type="compositionally biased region" description="Basic and acidic residues" evidence="1">
    <location>
        <begin position="230"/>
        <end position="244"/>
    </location>
</feature>
<feature type="compositionally biased region" description="Basic and acidic residues" evidence="1">
    <location>
        <begin position="28"/>
        <end position="37"/>
    </location>
</feature>
<organism evidence="2 3">
    <name type="scientific">Lymnaea stagnalis</name>
    <name type="common">Great pond snail</name>
    <name type="synonym">Helix stagnalis</name>
    <dbReference type="NCBI Taxonomy" id="6523"/>
    <lineage>
        <taxon>Eukaryota</taxon>
        <taxon>Metazoa</taxon>
        <taxon>Spiralia</taxon>
        <taxon>Lophotrochozoa</taxon>
        <taxon>Mollusca</taxon>
        <taxon>Gastropoda</taxon>
        <taxon>Heterobranchia</taxon>
        <taxon>Euthyneura</taxon>
        <taxon>Panpulmonata</taxon>
        <taxon>Hygrophila</taxon>
        <taxon>Lymnaeoidea</taxon>
        <taxon>Lymnaeidae</taxon>
        <taxon>Lymnaea</taxon>
    </lineage>
</organism>